<keyword evidence="2" id="KW-0342">GTP-binding</keyword>
<feature type="compositionally biased region" description="Polar residues" evidence="3">
    <location>
        <begin position="206"/>
        <end position="218"/>
    </location>
</feature>
<name>A0ABQ0LKH1_MYCCL</name>
<dbReference type="PANTHER" id="PTHR11711">
    <property type="entry name" value="ADP RIBOSYLATION FACTOR-RELATED"/>
    <property type="match status" value="1"/>
</dbReference>
<dbReference type="PROSITE" id="PS51417">
    <property type="entry name" value="ARF"/>
    <property type="match status" value="1"/>
</dbReference>
<dbReference type="Proteomes" id="UP000815677">
    <property type="component" value="Unassembled WGS sequence"/>
</dbReference>
<keyword evidence="5" id="KW-1185">Reference proteome</keyword>
<proteinExistence type="predicted"/>
<accession>A0ABQ0LKH1</accession>
<dbReference type="InterPro" id="IPR027417">
    <property type="entry name" value="P-loop_NTPase"/>
</dbReference>
<dbReference type="EMBL" id="DF847305">
    <property type="protein sequence ID" value="GAT51628.1"/>
    <property type="molecule type" value="Genomic_DNA"/>
</dbReference>
<evidence type="ECO:0000313" key="4">
    <source>
        <dbReference type="EMBL" id="GAT51628.1"/>
    </source>
</evidence>
<dbReference type="SMART" id="SM00177">
    <property type="entry name" value="ARF"/>
    <property type="match status" value="1"/>
</dbReference>
<reference evidence="4" key="1">
    <citation type="submission" date="2014-09" db="EMBL/GenBank/DDBJ databases">
        <title>Genome sequence of the luminous mushroom Mycena chlorophos for searching fungal bioluminescence genes.</title>
        <authorList>
            <person name="Tanaka Y."/>
            <person name="Kasuga D."/>
            <person name="Oba Y."/>
            <person name="Hase S."/>
            <person name="Sato K."/>
            <person name="Oba Y."/>
            <person name="Sakakibara Y."/>
        </authorList>
    </citation>
    <scope>NUCLEOTIDE SEQUENCE</scope>
</reference>
<sequence length="408" mass="46265">MTTTIRRFVERYFPSIKHKQYKMLLIGLDASGKTSILYTIKTGEVVTTIPTIGFNVETVDASLPLGNERRYAETMCWDVGGCDKLRHFPKFFTPFVAGTDALLWAIDSNDRERLAESLEELAANVKLLEQMDTERKRKPPVLIIATKQDFPMAMPVEELEERVKKATEGHVVHVVGTTRAAPFRKGEALYDGFEWLLAELESKPSLSQSASENNTSATPLPLSALPDPRAPELLEKTLSSWVDRADAEAEENSEKFLQQFHDIALPSWDHYTHIRLAYVILSIHGRQKGKNMIFDGIERYIKESPNTNTRKFHFTMTYFWIQMVHLGIERLRLASEKASLEMEAASVATLTEEDPAKTFSQFLLTNPFLADGRLWADYYSTEVLMSEEARKGMVLPDKKALPNVVQSA</sequence>
<dbReference type="SMART" id="SM00178">
    <property type="entry name" value="SAR"/>
    <property type="match status" value="1"/>
</dbReference>
<keyword evidence="1" id="KW-0547">Nucleotide-binding</keyword>
<dbReference type="SUPFAM" id="SSF52540">
    <property type="entry name" value="P-loop containing nucleoside triphosphate hydrolases"/>
    <property type="match status" value="1"/>
</dbReference>
<dbReference type="Pfam" id="PF00025">
    <property type="entry name" value="Arf"/>
    <property type="match status" value="1"/>
</dbReference>
<dbReference type="Gene3D" id="3.40.50.300">
    <property type="entry name" value="P-loop containing nucleotide triphosphate hydrolases"/>
    <property type="match status" value="1"/>
</dbReference>
<dbReference type="InterPro" id="IPR006689">
    <property type="entry name" value="Small_GTPase_ARF/SAR"/>
</dbReference>
<dbReference type="CDD" id="cd00878">
    <property type="entry name" value="Arf_Arl"/>
    <property type="match status" value="1"/>
</dbReference>
<gene>
    <name evidence="4" type="ORF">MCHLO_08754</name>
</gene>
<organism evidence="4 5">
    <name type="scientific">Mycena chlorophos</name>
    <name type="common">Agaric fungus</name>
    <name type="synonym">Agaricus chlorophos</name>
    <dbReference type="NCBI Taxonomy" id="658473"/>
    <lineage>
        <taxon>Eukaryota</taxon>
        <taxon>Fungi</taxon>
        <taxon>Dikarya</taxon>
        <taxon>Basidiomycota</taxon>
        <taxon>Agaricomycotina</taxon>
        <taxon>Agaricomycetes</taxon>
        <taxon>Agaricomycetidae</taxon>
        <taxon>Agaricales</taxon>
        <taxon>Marasmiineae</taxon>
        <taxon>Mycenaceae</taxon>
        <taxon>Mycena</taxon>
    </lineage>
</organism>
<protein>
    <submittedName>
        <fullName evidence="4">ADP-ribosylation factor</fullName>
    </submittedName>
</protein>
<feature type="region of interest" description="Disordered" evidence="3">
    <location>
        <begin position="206"/>
        <end position="226"/>
    </location>
</feature>
<evidence type="ECO:0000256" key="3">
    <source>
        <dbReference type="SAM" id="MobiDB-lite"/>
    </source>
</evidence>
<dbReference type="InterPro" id="IPR024156">
    <property type="entry name" value="Small_GTPase_ARF"/>
</dbReference>
<evidence type="ECO:0000256" key="1">
    <source>
        <dbReference type="ARBA" id="ARBA00022741"/>
    </source>
</evidence>
<evidence type="ECO:0000313" key="5">
    <source>
        <dbReference type="Proteomes" id="UP000815677"/>
    </source>
</evidence>
<evidence type="ECO:0000256" key="2">
    <source>
        <dbReference type="ARBA" id="ARBA00023134"/>
    </source>
</evidence>